<dbReference type="AlphaFoldDB" id="A0AAJ0FP33"/>
<dbReference type="InterPro" id="IPR040144">
    <property type="entry name" value="RAP1GDS1"/>
</dbReference>
<gene>
    <name evidence="2" type="ORF">QBC33DRAFT_471436</name>
</gene>
<feature type="region of interest" description="Disordered" evidence="1">
    <location>
        <begin position="597"/>
        <end position="616"/>
    </location>
</feature>
<comment type="caution">
    <text evidence="2">The sequence shown here is derived from an EMBL/GenBank/DDBJ whole genome shotgun (WGS) entry which is preliminary data.</text>
</comment>
<accession>A0AAJ0FP33</accession>
<evidence type="ECO:0008006" key="4">
    <source>
        <dbReference type="Google" id="ProtNLM"/>
    </source>
</evidence>
<dbReference type="GO" id="GO:0005085">
    <property type="term" value="F:guanyl-nucleotide exchange factor activity"/>
    <property type="evidence" value="ECO:0007669"/>
    <property type="project" value="InterPro"/>
</dbReference>
<sequence length="694" mass="74437">MTPEDIEALFESGTHAQNTGQDEDETISDEEKVSRTRKLRNVFLAAQHAWLSGSESIDLIAEKLGDGSRDASWRVPIGDSGLLELFLKILPLDGLRQSLRMHTLRLVGNSCADTDENRARVIDSNHLGSIISLLSNDSLLAFVIPVLYNICVDYEPAQLQASNAGLSAALVDIVRSQRLLHCRPFLNILCKILLLLISQEHEVDLANPATPALFLNFATSRTYPPDLDEFCETTSVALAYLSHEQFQTNFLESGCFELLIEAFSDSYSRFDIANTDPEDVGQLKQIWTGFVKALADISALPSFPLRHPVGSPVIQRLINWLSGPPSYTHLQTAACLCLGNVARSDDASIAIVKDVFPPLLTILTKAGPSLSTTSPPTSTPPSQLLHAVLSFLKNLAIPPANKPLLGTLLSPPQSVLPHLWSATDAQPQTQFAAVSLTRLLLTGCPANVRLACAPLSADPASPARDRSNLHLLMALRARADAEPTKLEAARAVAAVCRALHSTPVSQVLPAGWAVAADRRREGFYAAHVDDVAASLVQLVTQARFPALRSEGWFVLALMGRAADGARVAAQALEAMEVCRALVEAATGRDMLDGHELLAGGEGTERGGAKGASGETDLIDGLGLEPQQVDPAAAAGMARVDRENCLVLVAEILRHCADCLPPVKRNLLEEILSRGGEQVLNERQGRAGNATGSGT</sequence>
<dbReference type="Gene3D" id="1.25.10.10">
    <property type="entry name" value="Leucine-rich Repeat Variant"/>
    <property type="match status" value="2"/>
</dbReference>
<name>A0AAJ0FP33_9PEZI</name>
<evidence type="ECO:0000256" key="1">
    <source>
        <dbReference type="SAM" id="MobiDB-lite"/>
    </source>
</evidence>
<dbReference type="Proteomes" id="UP001244011">
    <property type="component" value="Unassembled WGS sequence"/>
</dbReference>
<dbReference type="PANTHER" id="PTHR10957">
    <property type="entry name" value="RAP1 GTPASE-GDP DISSOCIATION STIMULATOR 1"/>
    <property type="match status" value="1"/>
</dbReference>
<dbReference type="EMBL" id="MU839007">
    <property type="protein sequence ID" value="KAK1767775.1"/>
    <property type="molecule type" value="Genomic_DNA"/>
</dbReference>
<protein>
    <recommendedName>
        <fullName evidence="4">GTP binding protein</fullName>
    </recommendedName>
</protein>
<dbReference type="InterPro" id="IPR016024">
    <property type="entry name" value="ARM-type_fold"/>
</dbReference>
<keyword evidence="3" id="KW-1185">Reference proteome</keyword>
<reference evidence="2" key="1">
    <citation type="submission" date="2023-06" db="EMBL/GenBank/DDBJ databases">
        <title>Genome-scale phylogeny and comparative genomics of the fungal order Sordariales.</title>
        <authorList>
            <consortium name="Lawrence Berkeley National Laboratory"/>
            <person name="Hensen N."/>
            <person name="Bonometti L."/>
            <person name="Westerberg I."/>
            <person name="Brannstrom I.O."/>
            <person name="Guillou S."/>
            <person name="Cros-Aarteil S."/>
            <person name="Calhoun S."/>
            <person name="Haridas S."/>
            <person name="Kuo A."/>
            <person name="Mondo S."/>
            <person name="Pangilinan J."/>
            <person name="Riley R."/>
            <person name="Labutti K."/>
            <person name="Andreopoulos B."/>
            <person name="Lipzen A."/>
            <person name="Chen C."/>
            <person name="Yanf M."/>
            <person name="Daum C."/>
            <person name="Ng V."/>
            <person name="Clum A."/>
            <person name="Steindorff A."/>
            <person name="Ohm R."/>
            <person name="Martin F."/>
            <person name="Silar P."/>
            <person name="Natvig D."/>
            <person name="Lalanne C."/>
            <person name="Gautier V."/>
            <person name="Ament-Velasquez S.L."/>
            <person name="Kruys A."/>
            <person name="Hutchinson M.I."/>
            <person name="Powell A.J."/>
            <person name="Barry K."/>
            <person name="Miller A.N."/>
            <person name="Grigoriev I.V."/>
            <person name="Debuchy R."/>
            <person name="Gladieux P."/>
            <person name="Thoren M.H."/>
            <person name="Johannesson H."/>
        </authorList>
    </citation>
    <scope>NUCLEOTIDE SEQUENCE</scope>
    <source>
        <strain evidence="2">8032-3</strain>
    </source>
</reference>
<feature type="region of interest" description="Disordered" evidence="1">
    <location>
        <begin position="1"/>
        <end position="32"/>
    </location>
</feature>
<dbReference type="InterPro" id="IPR011989">
    <property type="entry name" value="ARM-like"/>
</dbReference>
<dbReference type="SUPFAM" id="SSF48371">
    <property type="entry name" value="ARM repeat"/>
    <property type="match status" value="1"/>
</dbReference>
<proteinExistence type="predicted"/>
<evidence type="ECO:0000313" key="2">
    <source>
        <dbReference type="EMBL" id="KAK1767775.1"/>
    </source>
</evidence>
<dbReference type="GeneID" id="85308382"/>
<dbReference type="RefSeq" id="XP_060283988.1">
    <property type="nucleotide sequence ID" value="XM_060425195.1"/>
</dbReference>
<evidence type="ECO:0000313" key="3">
    <source>
        <dbReference type="Proteomes" id="UP001244011"/>
    </source>
</evidence>
<organism evidence="2 3">
    <name type="scientific">Phialemonium atrogriseum</name>
    <dbReference type="NCBI Taxonomy" id="1093897"/>
    <lineage>
        <taxon>Eukaryota</taxon>
        <taxon>Fungi</taxon>
        <taxon>Dikarya</taxon>
        <taxon>Ascomycota</taxon>
        <taxon>Pezizomycotina</taxon>
        <taxon>Sordariomycetes</taxon>
        <taxon>Sordariomycetidae</taxon>
        <taxon>Cephalothecales</taxon>
        <taxon>Cephalothecaceae</taxon>
        <taxon>Phialemonium</taxon>
    </lineage>
</organism>